<organism evidence="2 3">
    <name type="scientific">Trametes pubescens</name>
    <name type="common">White-rot fungus</name>
    <dbReference type="NCBI Taxonomy" id="154538"/>
    <lineage>
        <taxon>Eukaryota</taxon>
        <taxon>Fungi</taxon>
        <taxon>Dikarya</taxon>
        <taxon>Basidiomycota</taxon>
        <taxon>Agaricomycotina</taxon>
        <taxon>Agaricomycetes</taxon>
        <taxon>Polyporales</taxon>
        <taxon>Polyporaceae</taxon>
        <taxon>Trametes</taxon>
    </lineage>
</organism>
<dbReference type="AlphaFoldDB" id="A0A1M2VVV6"/>
<gene>
    <name evidence="2" type="ORF">TRAPUB_11785</name>
</gene>
<dbReference type="OMA" id="VKWCTAL"/>
<feature type="region of interest" description="Disordered" evidence="1">
    <location>
        <begin position="1"/>
        <end position="61"/>
    </location>
</feature>
<feature type="non-terminal residue" evidence="2">
    <location>
        <position position="834"/>
    </location>
</feature>
<dbReference type="Proteomes" id="UP000184267">
    <property type="component" value="Unassembled WGS sequence"/>
</dbReference>
<evidence type="ECO:0000313" key="3">
    <source>
        <dbReference type="Proteomes" id="UP000184267"/>
    </source>
</evidence>
<accession>A0A1M2VVV6</accession>
<evidence type="ECO:0000256" key="1">
    <source>
        <dbReference type="SAM" id="MobiDB-lite"/>
    </source>
</evidence>
<dbReference type="OrthoDB" id="2418900at2759"/>
<keyword evidence="3" id="KW-1185">Reference proteome</keyword>
<evidence type="ECO:0000313" key="2">
    <source>
        <dbReference type="EMBL" id="OJT11723.1"/>
    </source>
</evidence>
<sequence>MLAAASLATGAVPNAELPPPTGPLQPIDPHDMYAEQDTEHLPPLGPAAGDGEDLDRTGVASKRRRVTVEEVEDVDGGRGPWVCVDYPGLVAQSLGVAVTHFEDLRQEQESLREPPHAPFANEEEWGLVKWLINRTTQTGADEFCKLPITRNRTKLSFKNKKAFFKKVDKLPAGPEWICDIITVVGDQRGSNGELLTEELELWRRDPVECSRELMGNPAFKEYMAYAPMKITRDGVRYYGEANTADWWWDIQGKLPEGAVVAPLILASDKTNLTILRGDKSAWPVYLTIGNIDKAVRRQPSAHATVLLGYIPVSKFHCFSKATRSEALYRLFHTCMAKMTSTLVTAGENGVLMTCADGHIRRVHPIVAAYVADHPEQCLIACCKENRCPRCLVPRKQRGNQKTFPARNHQATADILRRAGEGETPSKYTTQGLRPVYHPFWADLPHTDMFESITPDILHQIHKGVVKDHLLPWCQKLVGEKVVDERVAAIPESHGLRHFKSGVSLISQWTGSEAKELEKILLGIIAGRADSDIQKSARGLLDFVYYAQYEVHTETTLAEMKRALDRFHRHKHAFVKHGIREHFNIPKVHSLVHYVDAIRRFGCLDGVNTETSERLHIDYAKKAYRASSRREYTTQMTTWLQRQEAVERRDSYLAWHSGQLEQELKEQPVEGDIEQDEDEDSESNESDEDDGDEESSASEQEEEDEVTALRQLVDSNVARAFQLPLTPTARRVNLDRLSDAYGAPDFLVELNQYLDDNDHPHALRALANLEVDVYHAITVLLPPNMHFANNKRIRKIRASPAIPRHRDRRPVPPHFDCGLFIQDEDVYRQERGLQG</sequence>
<comment type="caution">
    <text evidence="2">The sequence shown here is derived from an EMBL/GenBank/DDBJ whole genome shotgun (WGS) entry which is preliminary data.</text>
</comment>
<feature type="compositionally biased region" description="Acidic residues" evidence="1">
    <location>
        <begin position="668"/>
        <end position="705"/>
    </location>
</feature>
<dbReference type="STRING" id="154538.A0A1M2VVV6"/>
<feature type="region of interest" description="Disordered" evidence="1">
    <location>
        <begin position="658"/>
        <end position="706"/>
    </location>
</feature>
<dbReference type="InterPro" id="IPR041078">
    <property type="entry name" value="Plavaka"/>
</dbReference>
<dbReference type="EMBL" id="MNAD01000587">
    <property type="protein sequence ID" value="OJT11723.1"/>
    <property type="molecule type" value="Genomic_DNA"/>
</dbReference>
<name>A0A1M2VVV6_TRAPU</name>
<dbReference type="Pfam" id="PF18759">
    <property type="entry name" value="Plavaka"/>
    <property type="match status" value="1"/>
</dbReference>
<protein>
    <submittedName>
        <fullName evidence="2">Uncharacterized protein</fullName>
    </submittedName>
</protein>
<proteinExistence type="predicted"/>
<reference evidence="2 3" key="1">
    <citation type="submission" date="2016-10" db="EMBL/GenBank/DDBJ databases">
        <title>Genome sequence of the basidiomycete white-rot fungus Trametes pubescens.</title>
        <authorList>
            <person name="Makela M.R."/>
            <person name="Granchi Z."/>
            <person name="Peng M."/>
            <person name="De Vries R.P."/>
            <person name="Grigoriev I."/>
            <person name="Riley R."/>
            <person name="Hilden K."/>
        </authorList>
    </citation>
    <scope>NUCLEOTIDE SEQUENCE [LARGE SCALE GENOMIC DNA]</scope>
    <source>
        <strain evidence="2 3">FBCC735</strain>
    </source>
</reference>
<feature type="compositionally biased region" description="Basic and acidic residues" evidence="1">
    <location>
        <begin position="28"/>
        <end position="40"/>
    </location>
</feature>